<dbReference type="PANTHER" id="PTHR12215">
    <property type="entry name" value="PHOSPHOPANTETHEINE TRANSFERASE"/>
    <property type="match status" value="1"/>
</dbReference>
<dbReference type="InterPro" id="IPR050559">
    <property type="entry name" value="P-Pant_transferase_sf"/>
</dbReference>
<dbReference type="SUPFAM" id="SSF56214">
    <property type="entry name" value="4'-phosphopantetheinyl transferase"/>
    <property type="match status" value="2"/>
</dbReference>
<evidence type="ECO:0000313" key="5">
    <source>
        <dbReference type="Proteomes" id="UP000264492"/>
    </source>
</evidence>
<protein>
    <recommendedName>
        <fullName evidence="3">4'-phosphopantetheinyl transferase domain-containing protein</fullName>
    </recommendedName>
</protein>
<reference evidence="4 5" key="1">
    <citation type="submission" date="2018-08" db="EMBL/GenBank/DDBJ databases">
        <title>Lysobacter sp. zong2l5, whole genome shotgun sequence.</title>
        <authorList>
            <person name="Zhang X."/>
            <person name="Feng G."/>
            <person name="Zhu H."/>
        </authorList>
    </citation>
    <scope>NUCLEOTIDE SEQUENCE [LARGE SCALE GENOMIC DNA]</scope>
    <source>
        <strain evidence="5">zong2l5</strain>
    </source>
</reference>
<evidence type="ECO:0000313" key="4">
    <source>
        <dbReference type="EMBL" id="RDZ27105.1"/>
    </source>
</evidence>
<comment type="similarity">
    <text evidence="1">Belongs to the P-Pant transferase superfamily. Gsp/Sfp/HetI/AcpT family.</text>
</comment>
<dbReference type="GO" id="GO:0019878">
    <property type="term" value="P:lysine biosynthetic process via aminoadipic acid"/>
    <property type="evidence" value="ECO:0007669"/>
    <property type="project" value="TreeGrafter"/>
</dbReference>
<keyword evidence="2" id="KW-0808">Transferase</keyword>
<dbReference type="RefSeq" id="WP_115859482.1">
    <property type="nucleotide sequence ID" value="NZ_QTSU01000002.1"/>
</dbReference>
<dbReference type="Pfam" id="PF01648">
    <property type="entry name" value="ACPS"/>
    <property type="match status" value="1"/>
</dbReference>
<dbReference type="AlphaFoldDB" id="A0A371JZK5"/>
<dbReference type="GO" id="GO:0008897">
    <property type="term" value="F:holo-[acyl-carrier-protein] synthase activity"/>
    <property type="evidence" value="ECO:0007669"/>
    <property type="project" value="InterPro"/>
</dbReference>
<dbReference type="InterPro" id="IPR008278">
    <property type="entry name" value="4-PPantetheinyl_Trfase_dom"/>
</dbReference>
<dbReference type="PANTHER" id="PTHR12215:SF10">
    <property type="entry name" value="L-AMINOADIPATE-SEMIALDEHYDE DEHYDROGENASE-PHOSPHOPANTETHEINYL TRANSFERASE"/>
    <property type="match status" value="1"/>
</dbReference>
<evidence type="ECO:0000259" key="3">
    <source>
        <dbReference type="Pfam" id="PF01648"/>
    </source>
</evidence>
<gene>
    <name evidence="4" type="ORF">DX914_12650</name>
</gene>
<keyword evidence="5" id="KW-1185">Reference proteome</keyword>
<accession>A0A371JZK5</accession>
<proteinExistence type="inferred from homology"/>
<dbReference type="OrthoDB" id="9808281at2"/>
<dbReference type="GO" id="GO:0000287">
    <property type="term" value="F:magnesium ion binding"/>
    <property type="evidence" value="ECO:0007669"/>
    <property type="project" value="InterPro"/>
</dbReference>
<dbReference type="GO" id="GO:0005829">
    <property type="term" value="C:cytosol"/>
    <property type="evidence" value="ECO:0007669"/>
    <property type="project" value="TreeGrafter"/>
</dbReference>
<comment type="caution">
    <text evidence="4">The sequence shown here is derived from an EMBL/GenBank/DDBJ whole genome shotgun (WGS) entry which is preliminary data.</text>
</comment>
<dbReference type="Gene3D" id="3.90.470.20">
    <property type="entry name" value="4'-phosphopantetheinyl transferase domain"/>
    <property type="match status" value="2"/>
</dbReference>
<dbReference type="InterPro" id="IPR037143">
    <property type="entry name" value="4-PPantetheinyl_Trfase_dom_sf"/>
</dbReference>
<evidence type="ECO:0000256" key="2">
    <source>
        <dbReference type="ARBA" id="ARBA00022679"/>
    </source>
</evidence>
<feature type="domain" description="4'-phosphopantetheinyl transferase" evidence="3">
    <location>
        <begin position="123"/>
        <end position="225"/>
    </location>
</feature>
<sequence>MTSTATPITPTPGRAAGAARLFLAEVDPAHDPLYEAQLGLLDAQERARLERLRLPEVRREALVARLLVRHALSACVPRAPQDWRYARGPYGAPRALDAGGWGFSLSHCAGRVGCLVAPGGRAGLDLERRGSDTSELWQGPSLDPREREALLALPQAQRGDAFLRHWTLKEACAKAGGRGLRLPLRRLAFAFDGEGGTPRWLGERAAAPAWRFWSFRLDVDYVGAIALRRRRVAADTVAVERVAALPYAGVDLGRVLRVGEATATATATANPP</sequence>
<dbReference type="Proteomes" id="UP000264492">
    <property type="component" value="Unassembled WGS sequence"/>
</dbReference>
<name>A0A371JZK5_9GAMM</name>
<dbReference type="EMBL" id="QTSU01000002">
    <property type="protein sequence ID" value="RDZ27105.1"/>
    <property type="molecule type" value="Genomic_DNA"/>
</dbReference>
<organism evidence="4 5">
    <name type="scientific">Lysobacter silvisoli</name>
    <dbReference type="NCBI Taxonomy" id="2293254"/>
    <lineage>
        <taxon>Bacteria</taxon>
        <taxon>Pseudomonadati</taxon>
        <taxon>Pseudomonadota</taxon>
        <taxon>Gammaproteobacteria</taxon>
        <taxon>Lysobacterales</taxon>
        <taxon>Lysobacteraceae</taxon>
        <taxon>Lysobacter</taxon>
    </lineage>
</organism>
<evidence type="ECO:0000256" key="1">
    <source>
        <dbReference type="ARBA" id="ARBA00010990"/>
    </source>
</evidence>